<gene>
    <name evidence="2" type="ORF">K4G57_07425</name>
</gene>
<dbReference type="RefSeq" id="WP_221561824.1">
    <property type="nucleotide sequence ID" value="NZ_JAIGYQ010000010.1"/>
</dbReference>
<evidence type="ECO:0008006" key="4">
    <source>
        <dbReference type="Google" id="ProtNLM"/>
    </source>
</evidence>
<evidence type="ECO:0000313" key="3">
    <source>
        <dbReference type="Proteomes" id="UP000700059"/>
    </source>
</evidence>
<feature type="transmembrane region" description="Helical" evidence="1">
    <location>
        <begin position="32"/>
        <end position="49"/>
    </location>
</feature>
<feature type="transmembrane region" description="Helical" evidence="1">
    <location>
        <begin position="61"/>
        <end position="79"/>
    </location>
</feature>
<feature type="transmembrane region" description="Helical" evidence="1">
    <location>
        <begin position="99"/>
        <end position="122"/>
    </location>
</feature>
<name>A0ABS7JPF9_9HELI</name>
<sequence>MRTEYFNFGKIFILILLSFSTWAFGGNLGKEWTILFIASVYVFELIYLIKLILRTPALPNIFLYIMFAFCIVVIFYLFLKNDFSDILRFSASKELSIFAIIQGSFALFNVILLPFACIYAYIFTKKEVQISAFHHHFKP</sequence>
<evidence type="ECO:0000313" key="2">
    <source>
        <dbReference type="EMBL" id="MBX7491287.1"/>
    </source>
</evidence>
<keyword evidence="3" id="KW-1185">Reference proteome</keyword>
<proteinExistence type="predicted"/>
<keyword evidence="1" id="KW-1133">Transmembrane helix</keyword>
<keyword evidence="1" id="KW-0472">Membrane</keyword>
<accession>A0ABS7JPF9</accession>
<dbReference type="EMBL" id="JAIGYQ010000010">
    <property type="protein sequence ID" value="MBX7491287.1"/>
    <property type="molecule type" value="Genomic_DNA"/>
</dbReference>
<comment type="caution">
    <text evidence="2">The sequence shown here is derived from an EMBL/GenBank/DDBJ whole genome shotgun (WGS) entry which is preliminary data.</text>
</comment>
<protein>
    <recommendedName>
        <fullName evidence="4">Integral membrane protein</fullName>
    </recommendedName>
</protein>
<organism evidence="2 3">
    <name type="scientific">Helicobacter turcicus</name>
    <dbReference type="NCBI Taxonomy" id="2867412"/>
    <lineage>
        <taxon>Bacteria</taxon>
        <taxon>Pseudomonadati</taxon>
        <taxon>Campylobacterota</taxon>
        <taxon>Epsilonproteobacteria</taxon>
        <taxon>Campylobacterales</taxon>
        <taxon>Helicobacteraceae</taxon>
        <taxon>Helicobacter</taxon>
    </lineage>
</organism>
<evidence type="ECO:0000256" key="1">
    <source>
        <dbReference type="SAM" id="Phobius"/>
    </source>
</evidence>
<reference evidence="2 3" key="1">
    <citation type="submission" date="2021-08" db="EMBL/GenBank/DDBJ databases">
        <title>Helicobacter spp. isolated from feces of Anatolian Ground Squirrel (Spermophilus xanthoprymnus) in Turkey.</title>
        <authorList>
            <person name="Aydin F."/>
            <person name="Abay S."/>
            <person name="Kayman T."/>
            <person name="Karakaya E."/>
            <person name="Saticioglu I.B."/>
        </authorList>
    </citation>
    <scope>NUCLEOTIDE SEQUENCE [LARGE SCALE GENOMIC DNA]</scope>
    <source>
        <strain evidence="2 3">Faydin-H70</strain>
    </source>
</reference>
<feature type="transmembrane region" description="Helical" evidence="1">
    <location>
        <begin position="7"/>
        <end position="26"/>
    </location>
</feature>
<dbReference type="Proteomes" id="UP000700059">
    <property type="component" value="Unassembled WGS sequence"/>
</dbReference>
<keyword evidence="1" id="KW-0812">Transmembrane</keyword>